<evidence type="ECO:0000259" key="1">
    <source>
        <dbReference type="PROSITE" id="PS51352"/>
    </source>
</evidence>
<gene>
    <name evidence="2" type="ORF">GPA24_15105</name>
</gene>
<evidence type="ECO:0000313" key="3">
    <source>
        <dbReference type="Proteomes" id="UP000633943"/>
    </source>
</evidence>
<feature type="domain" description="Thioredoxin" evidence="1">
    <location>
        <begin position="1"/>
        <end position="108"/>
    </location>
</feature>
<evidence type="ECO:0000313" key="2">
    <source>
        <dbReference type="EMBL" id="NMG16840.1"/>
    </source>
</evidence>
<organism evidence="2 3">
    <name type="scientific">Aromatoleum bremense</name>
    <dbReference type="NCBI Taxonomy" id="76115"/>
    <lineage>
        <taxon>Bacteria</taxon>
        <taxon>Pseudomonadati</taxon>
        <taxon>Pseudomonadota</taxon>
        <taxon>Betaproteobacteria</taxon>
        <taxon>Rhodocyclales</taxon>
        <taxon>Rhodocyclaceae</taxon>
        <taxon>Aromatoleum</taxon>
    </lineage>
</organism>
<protein>
    <submittedName>
        <fullName evidence="2">Thioredoxin</fullName>
    </submittedName>
</protein>
<proteinExistence type="predicted"/>
<reference evidence="2 3" key="1">
    <citation type="submission" date="2019-12" db="EMBL/GenBank/DDBJ databases">
        <title>Comparative genomics gives insights into the taxonomy of the Azoarcus-Aromatoleum group and reveals separate origins of nif in the plant-associated Azoarcus and non-plant-associated Aromatoleum sub-groups.</title>
        <authorList>
            <person name="Lafos M."/>
            <person name="Maluk M."/>
            <person name="Batista M."/>
            <person name="Junghare M."/>
            <person name="Carmona M."/>
            <person name="Faoro H."/>
            <person name="Cruz L.M."/>
            <person name="Battistoni F."/>
            <person name="De Souza E."/>
            <person name="Pedrosa F."/>
            <person name="Chen W.-M."/>
            <person name="Poole P.S."/>
            <person name="Dixon R.A."/>
            <person name="James E.K."/>
        </authorList>
    </citation>
    <scope>NUCLEOTIDE SEQUENCE [LARGE SCALE GENOMIC DNA]</scope>
    <source>
        <strain evidence="2 3">PbN1</strain>
    </source>
</reference>
<dbReference type="InterPro" id="IPR013766">
    <property type="entry name" value="Thioredoxin_domain"/>
</dbReference>
<dbReference type="InterPro" id="IPR036249">
    <property type="entry name" value="Thioredoxin-like_sf"/>
</dbReference>
<keyword evidence="3" id="KW-1185">Reference proteome</keyword>
<dbReference type="PROSITE" id="PS51352">
    <property type="entry name" value="THIOREDOXIN_2"/>
    <property type="match status" value="1"/>
</dbReference>
<dbReference type="Pfam" id="PF00085">
    <property type="entry name" value="Thioredoxin"/>
    <property type="match status" value="1"/>
</dbReference>
<name>A0ABX1NXS2_9RHOO</name>
<dbReference type="Gene3D" id="3.40.30.10">
    <property type="entry name" value="Glutaredoxin"/>
    <property type="match status" value="1"/>
</dbReference>
<accession>A0ABX1NXS2</accession>
<dbReference type="SUPFAM" id="SSF52833">
    <property type="entry name" value="Thioredoxin-like"/>
    <property type="match status" value="1"/>
</dbReference>
<dbReference type="CDD" id="cd02947">
    <property type="entry name" value="TRX_family"/>
    <property type="match status" value="1"/>
</dbReference>
<comment type="caution">
    <text evidence="2">The sequence shown here is derived from an EMBL/GenBank/DDBJ whole genome shotgun (WGS) entry which is preliminary data.</text>
</comment>
<dbReference type="Proteomes" id="UP000633943">
    <property type="component" value="Unassembled WGS sequence"/>
</dbReference>
<dbReference type="EMBL" id="WTVP01000049">
    <property type="protein sequence ID" value="NMG16840.1"/>
    <property type="molecule type" value="Genomic_DNA"/>
</dbReference>
<sequence>MTTNTVYSATAPDRAEIDALQAPTVVEFGANWCGYCQAAQPSIAAAFDRHPRVRHIRIEDGKGRKLGRSFGVKLWPTLIFLSQGREVARLVRPADADAIAEALGRIDTGA</sequence>
<dbReference type="RefSeq" id="WP_169203399.1">
    <property type="nucleotide sequence ID" value="NZ_CP059467.1"/>
</dbReference>